<keyword evidence="2" id="KW-0732">Signal</keyword>
<feature type="region of interest" description="Disordered" evidence="1">
    <location>
        <begin position="26"/>
        <end position="129"/>
    </location>
</feature>
<feature type="compositionally biased region" description="Low complexity" evidence="1">
    <location>
        <begin position="66"/>
        <end position="80"/>
    </location>
</feature>
<comment type="caution">
    <text evidence="3">The sequence shown here is derived from an EMBL/GenBank/DDBJ whole genome shotgun (WGS) entry which is preliminary data.</text>
</comment>
<keyword evidence="4" id="KW-1185">Reference proteome</keyword>
<feature type="chain" id="PRO_5039006035" description="Lipoprotein" evidence="2">
    <location>
        <begin position="21"/>
        <end position="156"/>
    </location>
</feature>
<reference evidence="3 4" key="1">
    <citation type="submission" date="2020-08" db="EMBL/GenBank/DDBJ databases">
        <title>Genomic Encyclopedia of Type Strains, Phase III (KMG-III): the genomes of soil and plant-associated and newly described type strains.</title>
        <authorList>
            <person name="Whitman W."/>
        </authorList>
    </citation>
    <scope>NUCLEOTIDE SEQUENCE [LARGE SCALE GENOMIC DNA]</scope>
    <source>
        <strain evidence="3 4">CECT 3273</strain>
    </source>
</reference>
<dbReference type="PROSITE" id="PS51257">
    <property type="entry name" value="PROKAR_LIPOPROTEIN"/>
    <property type="match status" value="1"/>
</dbReference>
<gene>
    <name evidence="3" type="ORF">FHS37_004036</name>
</gene>
<evidence type="ECO:0000256" key="2">
    <source>
        <dbReference type="SAM" id="SignalP"/>
    </source>
</evidence>
<dbReference type="Proteomes" id="UP000579523">
    <property type="component" value="Unassembled WGS sequence"/>
</dbReference>
<evidence type="ECO:0000313" key="4">
    <source>
        <dbReference type="Proteomes" id="UP000579523"/>
    </source>
</evidence>
<evidence type="ECO:0000256" key="1">
    <source>
        <dbReference type="SAM" id="MobiDB-lite"/>
    </source>
</evidence>
<sequence length="156" mass="16061">MHRKTTTATLLLTVAVSALSGCVTVKRPAVPGPPAAPSQPSEGRPVVQAPAREALEMVGPSRPTKASGAPSRRAAPTAAAPERKAPSGDRDGQARPARPQPRASVPPQRPRILPEVPEPTRRAEGGGAGLCELGRMYGGWHPDSPEATICEGAYGG</sequence>
<feature type="compositionally biased region" description="Basic and acidic residues" evidence="1">
    <location>
        <begin position="81"/>
        <end position="93"/>
    </location>
</feature>
<evidence type="ECO:0008006" key="5">
    <source>
        <dbReference type="Google" id="ProtNLM"/>
    </source>
</evidence>
<name>A0A7W7PSM2_9ACTN</name>
<accession>A0A7W7PSM2</accession>
<evidence type="ECO:0000313" key="3">
    <source>
        <dbReference type="EMBL" id="MBB4899975.1"/>
    </source>
</evidence>
<protein>
    <recommendedName>
        <fullName evidence="5">Lipoprotein</fullName>
    </recommendedName>
</protein>
<dbReference type="EMBL" id="JACHJI010000006">
    <property type="protein sequence ID" value="MBB4899975.1"/>
    <property type="molecule type" value="Genomic_DNA"/>
</dbReference>
<dbReference type="AlphaFoldDB" id="A0A7W7PSM2"/>
<feature type="signal peptide" evidence="2">
    <location>
        <begin position="1"/>
        <end position="20"/>
    </location>
</feature>
<proteinExistence type="predicted"/>
<organism evidence="3 4">
    <name type="scientific">Streptomyces griseomycini</name>
    <dbReference type="NCBI Taxonomy" id="66895"/>
    <lineage>
        <taxon>Bacteria</taxon>
        <taxon>Bacillati</taxon>
        <taxon>Actinomycetota</taxon>
        <taxon>Actinomycetes</taxon>
        <taxon>Kitasatosporales</taxon>
        <taxon>Streptomycetaceae</taxon>
        <taxon>Streptomyces</taxon>
    </lineage>
</organism>